<comment type="similarity">
    <text evidence="2">Belongs to the syntaxin family.</text>
</comment>
<organism evidence="13 14">
    <name type="scientific">Apophysomyces ossiformis</name>
    <dbReference type="NCBI Taxonomy" id="679940"/>
    <lineage>
        <taxon>Eukaryota</taxon>
        <taxon>Fungi</taxon>
        <taxon>Fungi incertae sedis</taxon>
        <taxon>Mucoromycota</taxon>
        <taxon>Mucoromycotina</taxon>
        <taxon>Mucoromycetes</taxon>
        <taxon>Mucorales</taxon>
        <taxon>Mucorineae</taxon>
        <taxon>Mucoraceae</taxon>
        <taxon>Apophysomyces</taxon>
    </lineage>
</organism>
<evidence type="ECO:0000313" key="13">
    <source>
        <dbReference type="EMBL" id="KAF7730448.1"/>
    </source>
</evidence>
<sequence length="357" mass="41159">MSNRTAEFRAITSKLPSAAEKPKKENHREDYDLFIKEAHRIYQHIASLKRFLLSIRRAYLSSDSKALRRNRTKQKQSGDTVINSTSSSSLFALFPTDITFLTDNERDEIDFQAKMIIQRCMDRIEELEEAEKLRQAKEAAKPASRLASFFGNIMLPSTSVEDVLAVHRSSITWLLNNKLTEVSKIQKEQQEIRVTREIEKSENRLFHTSMMMPSATNFEASSVRATIPTNTVWDQGEDQQQQIDAFEEQLSKEELQMLEEENSQMLEELSNALNQVRSAEKALLEISTLQSQLTNHLAAQTIQTDKLYEEAIATTQRVEHGNLQLIKTREHNRGARKFMLLFLIVASLVLLFLDWYS</sequence>
<keyword evidence="8 11" id="KW-0472">Membrane</keyword>
<feature type="coiled-coil region" evidence="9">
    <location>
        <begin position="236"/>
        <end position="282"/>
    </location>
</feature>
<evidence type="ECO:0000256" key="11">
    <source>
        <dbReference type="SAM" id="Phobius"/>
    </source>
</evidence>
<comment type="subcellular location">
    <subcellularLocation>
        <location evidence="1">Membrane</location>
        <topology evidence="1">Single-pass type IV membrane protein</topology>
    </subcellularLocation>
</comment>
<evidence type="ECO:0000259" key="12">
    <source>
        <dbReference type="Pfam" id="PF10496"/>
    </source>
</evidence>
<comment type="caution">
    <text evidence="13">The sequence shown here is derived from an EMBL/GenBank/DDBJ whole genome shotgun (WGS) entry which is preliminary data.</text>
</comment>
<evidence type="ECO:0000256" key="3">
    <source>
        <dbReference type="ARBA" id="ARBA00022448"/>
    </source>
</evidence>
<keyword evidence="7 9" id="KW-0175">Coiled coil</keyword>
<evidence type="ECO:0000256" key="8">
    <source>
        <dbReference type="ARBA" id="ARBA00023136"/>
    </source>
</evidence>
<evidence type="ECO:0000256" key="2">
    <source>
        <dbReference type="ARBA" id="ARBA00009063"/>
    </source>
</evidence>
<keyword evidence="5" id="KW-0653">Protein transport</keyword>
<evidence type="ECO:0000313" key="14">
    <source>
        <dbReference type="Proteomes" id="UP000605846"/>
    </source>
</evidence>
<feature type="region of interest" description="Disordered" evidence="10">
    <location>
        <begin position="1"/>
        <end position="26"/>
    </location>
</feature>
<dbReference type="Gene3D" id="1.20.5.110">
    <property type="match status" value="1"/>
</dbReference>
<evidence type="ECO:0000256" key="6">
    <source>
        <dbReference type="ARBA" id="ARBA00022989"/>
    </source>
</evidence>
<dbReference type="Pfam" id="PF10496">
    <property type="entry name" value="Syntaxin-18_N"/>
    <property type="match status" value="1"/>
</dbReference>
<evidence type="ECO:0000256" key="10">
    <source>
        <dbReference type="SAM" id="MobiDB-lite"/>
    </source>
</evidence>
<evidence type="ECO:0000256" key="5">
    <source>
        <dbReference type="ARBA" id="ARBA00022927"/>
    </source>
</evidence>
<dbReference type="PANTHER" id="PTHR15959:SF0">
    <property type="entry name" value="SYNTAXIN-18"/>
    <property type="match status" value="1"/>
</dbReference>
<dbReference type="EMBL" id="JABAYA010000016">
    <property type="protein sequence ID" value="KAF7730448.1"/>
    <property type="molecule type" value="Genomic_DNA"/>
</dbReference>
<dbReference type="GO" id="GO:0031201">
    <property type="term" value="C:SNARE complex"/>
    <property type="evidence" value="ECO:0007669"/>
    <property type="project" value="TreeGrafter"/>
</dbReference>
<keyword evidence="3" id="KW-0813">Transport</keyword>
<dbReference type="OrthoDB" id="342981at2759"/>
<dbReference type="InterPro" id="IPR019529">
    <property type="entry name" value="Syntaxin-18_N"/>
</dbReference>
<evidence type="ECO:0000256" key="7">
    <source>
        <dbReference type="ARBA" id="ARBA00023054"/>
    </source>
</evidence>
<reference evidence="13" key="1">
    <citation type="submission" date="2020-01" db="EMBL/GenBank/DDBJ databases">
        <title>Genome Sequencing of Three Apophysomyces-Like Fungal Strains Confirms a Novel Fungal Genus in the Mucoromycota with divergent Burkholderia-like Endosymbiotic Bacteria.</title>
        <authorList>
            <person name="Stajich J.E."/>
            <person name="Macias A.M."/>
            <person name="Carter-House D."/>
            <person name="Lovett B."/>
            <person name="Kasson L.R."/>
            <person name="Berry K."/>
            <person name="Grigoriev I."/>
            <person name="Chang Y."/>
            <person name="Spatafora J."/>
            <person name="Kasson M.T."/>
        </authorList>
    </citation>
    <scope>NUCLEOTIDE SEQUENCE</scope>
    <source>
        <strain evidence="13">NRRL A-21654</strain>
    </source>
</reference>
<name>A0A8H7C053_9FUNG</name>
<dbReference type="GO" id="GO:0015031">
    <property type="term" value="P:protein transport"/>
    <property type="evidence" value="ECO:0007669"/>
    <property type="project" value="UniProtKB-KW"/>
</dbReference>
<dbReference type="GO" id="GO:0006890">
    <property type="term" value="P:retrograde vesicle-mediated transport, Golgi to endoplasmic reticulum"/>
    <property type="evidence" value="ECO:0007669"/>
    <property type="project" value="TreeGrafter"/>
</dbReference>
<feature type="domain" description="SNARE-complex protein Syntaxin-18 N-terminal" evidence="12">
    <location>
        <begin position="3"/>
        <end position="73"/>
    </location>
</feature>
<dbReference type="AlphaFoldDB" id="A0A8H7C053"/>
<evidence type="ECO:0000256" key="9">
    <source>
        <dbReference type="SAM" id="Coils"/>
    </source>
</evidence>
<dbReference type="GO" id="GO:0005783">
    <property type="term" value="C:endoplasmic reticulum"/>
    <property type="evidence" value="ECO:0007669"/>
    <property type="project" value="TreeGrafter"/>
</dbReference>
<feature type="transmembrane region" description="Helical" evidence="11">
    <location>
        <begin position="338"/>
        <end position="356"/>
    </location>
</feature>
<dbReference type="PANTHER" id="PTHR15959">
    <property type="entry name" value="SYNTAXIN-18"/>
    <property type="match status" value="1"/>
</dbReference>
<evidence type="ECO:0000256" key="1">
    <source>
        <dbReference type="ARBA" id="ARBA00004211"/>
    </source>
</evidence>
<accession>A0A8H7C053</accession>
<keyword evidence="14" id="KW-1185">Reference proteome</keyword>
<keyword evidence="6 11" id="KW-1133">Transmembrane helix</keyword>
<gene>
    <name evidence="13" type="ORF">EC973_002255</name>
</gene>
<keyword evidence="4 11" id="KW-0812">Transmembrane</keyword>
<evidence type="ECO:0000256" key="4">
    <source>
        <dbReference type="ARBA" id="ARBA00022692"/>
    </source>
</evidence>
<protein>
    <recommendedName>
        <fullName evidence="12">SNARE-complex protein Syntaxin-18 N-terminal domain-containing protein</fullName>
    </recommendedName>
</protein>
<proteinExistence type="inferred from homology"/>
<dbReference type="Proteomes" id="UP000605846">
    <property type="component" value="Unassembled WGS sequence"/>
</dbReference>